<protein>
    <submittedName>
        <fullName evidence="1">Uncharacterized protein</fullName>
    </submittedName>
</protein>
<proteinExistence type="predicted"/>
<reference evidence="2" key="1">
    <citation type="journal article" date="2012" name="PLoS Genet.">
        <title>The genomes of the fungal plant pathogens Cladosporium fulvum and Dothistroma septosporum reveal adaptation to different hosts and lifestyles but also signatures of common ancestry.</title>
        <authorList>
            <person name="de Wit P.J.G.M."/>
            <person name="van der Burgt A."/>
            <person name="Oekmen B."/>
            <person name="Stergiopoulos I."/>
            <person name="Abd-Elsalam K.A."/>
            <person name="Aerts A.L."/>
            <person name="Bahkali A.H."/>
            <person name="Beenen H.G."/>
            <person name="Chettri P."/>
            <person name="Cox M.P."/>
            <person name="Datema E."/>
            <person name="de Vries R.P."/>
            <person name="Dhillon B."/>
            <person name="Ganley A.R."/>
            <person name="Griffiths S.A."/>
            <person name="Guo Y."/>
            <person name="Hamelin R.C."/>
            <person name="Henrissat B."/>
            <person name="Kabir M.S."/>
            <person name="Jashni M.K."/>
            <person name="Kema G."/>
            <person name="Klaubauf S."/>
            <person name="Lapidus A."/>
            <person name="Levasseur A."/>
            <person name="Lindquist E."/>
            <person name="Mehrabi R."/>
            <person name="Ohm R.A."/>
            <person name="Owen T.J."/>
            <person name="Salamov A."/>
            <person name="Schwelm A."/>
            <person name="Schijlen E."/>
            <person name="Sun H."/>
            <person name="van den Burg H.A."/>
            <person name="van Ham R.C.H.J."/>
            <person name="Zhang S."/>
            <person name="Goodwin S.B."/>
            <person name="Grigoriev I.V."/>
            <person name="Collemare J."/>
            <person name="Bradshaw R.E."/>
        </authorList>
    </citation>
    <scope>NUCLEOTIDE SEQUENCE [LARGE SCALE GENOMIC DNA]</scope>
    <source>
        <strain evidence="2">NZE10 / CBS 128990</strain>
    </source>
</reference>
<dbReference type="Proteomes" id="UP000016933">
    <property type="component" value="Unassembled WGS sequence"/>
</dbReference>
<dbReference type="AlphaFoldDB" id="N1PRI6"/>
<dbReference type="HOGENOM" id="CLU_2891978_0_0_1"/>
<sequence>MEFYSPLRGNGLRRVVIIPSLDGRTKGTNTTMPYMRSYSPLRAHTYQISHRRLPPSTHCVASA</sequence>
<dbReference type="EMBL" id="KB446538">
    <property type="protein sequence ID" value="EME45034.1"/>
    <property type="molecule type" value="Genomic_DNA"/>
</dbReference>
<evidence type="ECO:0000313" key="2">
    <source>
        <dbReference type="Proteomes" id="UP000016933"/>
    </source>
</evidence>
<feature type="non-terminal residue" evidence="1">
    <location>
        <position position="63"/>
    </location>
</feature>
<reference evidence="1 2" key="2">
    <citation type="journal article" date="2012" name="PLoS Pathog.">
        <title>Diverse lifestyles and strategies of plant pathogenesis encoded in the genomes of eighteen Dothideomycetes fungi.</title>
        <authorList>
            <person name="Ohm R.A."/>
            <person name="Feau N."/>
            <person name="Henrissat B."/>
            <person name="Schoch C.L."/>
            <person name="Horwitz B.A."/>
            <person name="Barry K.W."/>
            <person name="Condon B.J."/>
            <person name="Copeland A.C."/>
            <person name="Dhillon B."/>
            <person name="Glaser F."/>
            <person name="Hesse C.N."/>
            <person name="Kosti I."/>
            <person name="LaButti K."/>
            <person name="Lindquist E.A."/>
            <person name="Lucas S."/>
            <person name="Salamov A.A."/>
            <person name="Bradshaw R.E."/>
            <person name="Ciuffetti L."/>
            <person name="Hamelin R.C."/>
            <person name="Kema G.H.J."/>
            <person name="Lawrence C."/>
            <person name="Scott J.A."/>
            <person name="Spatafora J.W."/>
            <person name="Turgeon B.G."/>
            <person name="de Wit P.J.G.M."/>
            <person name="Zhong S."/>
            <person name="Goodwin S.B."/>
            <person name="Grigoriev I.V."/>
        </authorList>
    </citation>
    <scope>NUCLEOTIDE SEQUENCE [LARGE SCALE GENOMIC DNA]</scope>
    <source>
        <strain evidence="2">NZE10 / CBS 128990</strain>
    </source>
</reference>
<accession>N1PRI6</accession>
<gene>
    <name evidence="1" type="ORF">DOTSEDRAFT_170182</name>
</gene>
<organism evidence="1 2">
    <name type="scientific">Dothistroma septosporum (strain NZE10 / CBS 128990)</name>
    <name type="common">Red band needle blight fungus</name>
    <name type="synonym">Mycosphaerella pini</name>
    <dbReference type="NCBI Taxonomy" id="675120"/>
    <lineage>
        <taxon>Eukaryota</taxon>
        <taxon>Fungi</taxon>
        <taxon>Dikarya</taxon>
        <taxon>Ascomycota</taxon>
        <taxon>Pezizomycotina</taxon>
        <taxon>Dothideomycetes</taxon>
        <taxon>Dothideomycetidae</taxon>
        <taxon>Mycosphaerellales</taxon>
        <taxon>Mycosphaerellaceae</taxon>
        <taxon>Dothistroma</taxon>
    </lineage>
</organism>
<evidence type="ECO:0000313" key="1">
    <source>
        <dbReference type="EMBL" id="EME45034.1"/>
    </source>
</evidence>
<keyword evidence="2" id="KW-1185">Reference proteome</keyword>
<name>N1PRI6_DOTSN</name>